<evidence type="ECO:0000256" key="1">
    <source>
        <dbReference type="ARBA" id="ARBA00004123"/>
    </source>
</evidence>
<evidence type="ECO:0000256" key="5">
    <source>
        <dbReference type="ARBA" id="ARBA00023242"/>
    </source>
</evidence>
<dbReference type="Proteomes" id="UP000014254">
    <property type="component" value="Unassembled WGS sequence"/>
</dbReference>
<dbReference type="InterPro" id="IPR040260">
    <property type="entry name" value="RFA2-like"/>
</dbReference>
<comment type="similarity">
    <text evidence="2">Belongs to the replication factor A protein 2 family.</text>
</comment>
<proteinExistence type="inferred from homology"/>
<evidence type="ECO:0000256" key="4">
    <source>
        <dbReference type="ARBA" id="ARBA00023125"/>
    </source>
</evidence>
<gene>
    <name evidence="9" type="ORF">HMPREF1544_11882</name>
</gene>
<feature type="domain" description="OB" evidence="7">
    <location>
        <begin position="64"/>
        <end position="141"/>
    </location>
</feature>
<dbReference type="Pfam" id="PF08784">
    <property type="entry name" value="RPA_C"/>
    <property type="match status" value="1"/>
</dbReference>
<dbReference type="VEuPathDB" id="FungiDB:HMPREF1544_11882"/>
<dbReference type="InterPro" id="IPR036388">
    <property type="entry name" value="WH-like_DNA-bd_sf"/>
</dbReference>
<dbReference type="GO" id="GO:0035861">
    <property type="term" value="C:site of double-strand break"/>
    <property type="evidence" value="ECO:0007669"/>
    <property type="project" value="TreeGrafter"/>
</dbReference>
<evidence type="ECO:0000256" key="6">
    <source>
        <dbReference type="SAM" id="MobiDB-lite"/>
    </source>
</evidence>
<dbReference type="EMBL" id="KE124178">
    <property type="protein sequence ID" value="EPB81393.1"/>
    <property type="molecule type" value="Genomic_DNA"/>
</dbReference>
<dbReference type="eggNOG" id="KOG3108">
    <property type="taxonomic scope" value="Eukaryota"/>
</dbReference>
<dbReference type="GO" id="GO:0005662">
    <property type="term" value="C:DNA replication factor A complex"/>
    <property type="evidence" value="ECO:0007669"/>
    <property type="project" value="TreeGrafter"/>
</dbReference>
<dbReference type="GO" id="GO:0006260">
    <property type="term" value="P:DNA replication"/>
    <property type="evidence" value="ECO:0007669"/>
    <property type="project" value="UniProtKB-KW"/>
</dbReference>
<dbReference type="GO" id="GO:0000724">
    <property type="term" value="P:double-strand break repair via homologous recombination"/>
    <property type="evidence" value="ECO:0007669"/>
    <property type="project" value="TreeGrafter"/>
</dbReference>
<keyword evidence="4" id="KW-0238">DNA-binding</keyword>
<evidence type="ECO:0000259" key="7">
    <source>
        <dbReference type="Pfam" id="PF01336"/>
    </source>
</evidence>
<keyword evidence="3" id="KW-0235">DNA replication</keyword>
<dbReference type="GO" id="GO:0006289">
    <property type="term" value="P:nucleotide-excision repair"/>
    <property type="evidence" value="ECO:0007669"/>
    <property type="project" value="TreeGrafter"/>
</dbReference>
<dbReference type="PIRSF" id="PIRSF036949">
    <property type="entry name" value="RPA32"/>
    <property type="match status" value="1"/>
</dbReference>
<dbReference type="GO" id="GO:0003697">
    <property type="term" value="F:single-stranded DNA binding"/>
    <property type="evidence" value="ECO:0007669"/>
    <property type="project" value="TreeGrafter"/>
</dbReference>
<dbReference type="InterPro" id="IPR012340">
    <property type="entry name" value="NA-bd_OB-fold"/>
</dbReference>
<dbReference type="PANTHER" id="PTHR13989:SF16">
    <property type="entry name" value="REPLICATION PROTEIN A2"/>
    <property type="match status" value="1"/>
</dbReference>
<evidence type="ECO:0008006" key="11">
    <source>
        <dbReference type="Google" id="ProtNLM"/>
    </source>
</evidence>
<sequence length="248" mass="27409">MSFNNSGGYMDNSYDSSNNNAGSGYTKKPLGEQTMRPLTIKQIKGATSPQEGTFKVDNSNITQITFIGVIRNIQELATNYVYTVEDGTGAIDVRKWVEQNETPDDADARRGLLVDTYVRVNGRLNSFSNRISVVAHSMRPITNFNEITFHYLDAINTHLMFSKPGSSLLGATNNDHMQIDATTSLIEKVSQAIKSYDDSAEGASIKSLVEQFGGLHTESEIRDSVEFLLNDGQCYATTDSDHWKSCLP</sequence>
<dbReference type="InterPro" id="IPR014646">
    <property type="entry name" value="Rfa2/RPA32"/>
</dbReference>
<protein>
    <recommendedName>
        <fullName evidence="11">Replication protein A C-terminal domain-containing protein</fullName>
    </recommendedName>
</protein>
<dbReference type="PANTHER" id="PTHR13989">
    <property type="entry name" value="REPLICATION PROTEIN A-RELATED"/>
    <property type="match status" value="1"/>
</dbReference>
<dbReference type="Pfam" id="PF01336">
    <property type="entry name" value="tRNA_anti-codon"/>
    <property type="match status" value="1"/>
</dbReference>
<reference evidence="10" key="1">
    <citation type="submission" date="2013-05" db="EMBL/GenBank/DDBJ databases">
        <title>The Genome sequence of Mucor circinelloides f. circinelloides 1006PhL.</title>
        <authorList>
            <consortium name="The Broad Institute Genomics Platform"/>
            <person name="Cuomo C."/>
            <person name="Earl A."/>
            <person name="Findley K."/>
            <person name="Lee S.C."/>
            <person name="Walker B."/>
            <person name="Young S."/>
            <person name="Zeng Q."/>
            <person name="Gargeya S."/>
            <person name="Fitzgerald M."/>
            <person name="Haas B."/>
            <person name="Abouelleil A."/>
            <person name="Allen A.W."/>
            <person name="Alvarado L."/>
            <person name="Arachchi H.M."/>
            <person name="Berlin A.M."/>
            <person name="Chapman S.B."/>
            <person name="Gainer-Dewar J."/>
            <person name="Goldberg J."/>
            <person name="Griggs A."/>
            <person name="Gujja S."/>
            <person name="Hansen M."/>
            <person name="Howarth C."/>
            <person name="Imamovic A."/>
            <person name="Ireland A."/>
            <person name="Larimer J."/>
            <person name="McCowan C."/>
            <person name="Murphy C."/>
            <person name="Pearson M."/>
            <person name="Poon T.W."/>
            <person name="Priest M."/>
            <person name="Roberts A."/>
            <person name="Saif S."/>
            <person name="Shea T."/>
            <person name="Sisk P."/>
            <person name="Sykes S."/>
            <person name="Wortman J."/>
            <person name="Nusbaum C."/>
            <person name="Birren B."/>
        </authorList>
    </citation>
    <scope>NUCLEOTIDE SEQUENCE [LARGE SCALE GENOMIC DNA]</scope>
    <source>
        <strain evidence="10">1006PhL</strain>
    </source>
</reference>
<keyword evidence="5" id="KW-0539">Nucleus</keyword>
<evidence type="ECO:0000259" key="8">
    <source>
        <dbReference type="Pfam" id="PF08784"/>
    </source>
</evidence>
<organism evidence="9 10">
    <name type="scientific">Mucor circinelloides f. circinelloides (strain 1006PhL)</name>
    <name type="common">Mucormycosis agent</name>
    <name type="synonym">Calyptromyces circinelloides</name>
    <dbReference type="NCBI Taxonomy" id="1220926"/>
    <lineage>
        <taxon>Eukaryota</taxon>
        <taxon>Fungi</taxon>
        <taxon>Fungi incertae sedis</taxon>
        <taxon>Mucoromycota</taxon>
        <taxon>Mucoromycotina</taxon>
        <taxon>Mucoromycetes</taxon>
        <taxon>Mucorales</taxon>
        <taxon>Mucorineae</taxon>
        <taxon>Mucoraceae</taxon>
        <taxon>Mucor</taxon>
    </lineage>
</organism>
<dbReference type="InterPro" id="IPR014892">
    <property type="entry name" value="RPA_C"/>
</dbReference>
<evidence type="ECO:0000256" key="2">
    <source>
        <dbReference type="ARBA" id="ARBA00007815"/>
    </source>
</evidence>
<dbReference type="SUPFAM" id="SSF46785">
    <property type="entry name" value="Winged helix' DNA-binding domain"/>
    <property type="match status" value="1"/>
</dbReference>
<comment type="subcellular location">
    <subcellularLocation>
        <location evidence="1">Nucleus</location>
    </subcellularLocation>
</comment>
<dbReference type="InterPro" id="IPR036390">
    <property type="entry name" value="WH_DNA-bd_sf"/>
</dbReference>
<dbReference type="CDD" id="cd04478">
    <property type="entry name" value="RPA2_DBD_D"/>
    <property type="match status" value="1"/>
</dbReference>
<dbReference type="FunCoup" id="S2JFW3">
    <property type="interactions" value="566"/>
</dbReference>
<keyword evidence="10" id="KW-1185">Reference proteome</keyword>
<dbReference type="GO" id="GO:0000781">
    <property type="term" value="C:chromosome, telomeric region"/>
    <property type="evidence" value="ECO:0007669"/>
    <property type="project" value="TreeGrafter"/>
</dbReference>
<dbReference type="STRING" id="1220926.S2JFW3"/>
<dbReference type="OrthoDB" id="25571at2759"/>
<dbReference type="InterPro" id="IPR004365">
    <property type="entry name" value="NA-bd_OB_tRNA"/>
</dbReference>
<dbReference type="Gene3D" id="1.10.10.10">
    <property type="entry name" value="Winged helix-like DNA-binding domain superfamily/Winged helix DNA-binding domain"/>
    <property type="match status" value="1"/>
</dbReference>
<accession>S2JFW3</accession>
<dbReference type="SUPFAM" id="SSF50249">
    <property type="entry name" value="Nucleic acid-binding proteins"/>
    <property type="match status" value="1"/>
</dbReference>
<name>S2JFW3_MUCC1</name>
<feature type="region of interest" description="Disordered" evidence="6">
    <location>
        <begin position="1"/>
        <end position="32"/>
    </location>
</feature>
<evidence type="ECO:0000313" key="9">
    <source>
        <dbReference type="EMBL" id="EPB81393.1"/>
    </source>
</evidence>
<feature type="domain" description="Replication protein A C-terminal" evidence="8">
    <location>
        <begin position="178"/>
        <end position="240"/>
    </location>
</feature>
<dbReference type="AlphaFoldDB" id="S2JFW3"/>
<evidence type="ECO:0000313" key="10">
    <source>
        <dbReference type="Proteomes" id="UP000014254"/>
    </source>
</evidence>
<dbReference type="InParanoid" id="S2JFW3"/>
<feature type="compositionally biased region" description="Low complexity" evidence="6">
    <location>
        <begin position="11"/>
        <end position="25"/>
    </location>
</feature>
<dbReference type="OMA" id="SFGNKRY"/>
<evidence type="ECO:0000256" key="3">
    <source>
        <dbReference type="ARBA" id="ARBA00022705"/>
    </source>
</evidence>
<dbReference type="Gene3D" id="2.40.50.140">
    <property type="entry name" value="Nucleic acid-binding proteins"/>
    <property type="match status" value="1"/>
</dbReference>